<dbReference type="Gene3D" id="1.10.150.870">
    <property type="match status" value="1"/>
</dbReference>
<keyword evidence="5 15" id="KW-0808">Transferase</keyword>
<protein>
    <recommendedName>
        <fullName evidence="14 15">DNA polymerase III PolC-type</fullName>
        <shortName evidence="15">PolIII</shortName>
        <ecNumber evidence="3 15">2.7.7.7</ecNumber>
    </recommendedName>
</protein>
<evidence type="ECO:0000256" key="12">
    <source>
        <dbReference type="ARBA" id="ARBA00025611"/>
    </source>
</evidence>
<comment type="similarity">
    <text evidence="15">Belongs to the DNA polymerase type-C family. PolC subfamily.</text>
</comment>
<evidence type="ECO:0000256" key="9">
    <source>
        <dbReference type="ARBA" id="ARBA00022801"/>
    </source>
</evidence>
<dbReference type="CDD" id="cd07435">
    <property type="entry name" value="PHP_PolIIIA_POLC"/>
    <property type="match status" value="1"/>
</dbReference>
<dbReference type="SUPFAM" id="SSF53098">
    <property type="entry name" value="Ribonuclease H-like"/>
    <property type="match status" value="1"/>
</dbReference>
<dbReference type="InterPro" id="IPR028112">
    <property type="entry name" value="DNA_PolC-type_N_I"/>
</dbReference>
<dbReference type="Gene3D" id="6.10.140.1510">
    <property type="match status" value="1"/>
</dbReference>
<dbReference type="InterPro" id="IPR029460">
    <property type="entry name" value="DNAPol_HHH"/>
</dbReference>
<evidence type="ECO:0000256" key="5">
    <source>
        <dbReference type="ARBA" id="ARBA00022679"/>
    </source>
</evidence>
<dbReference type="InterPro" id="IPR004365">
    <property type="entry name" value="NA-bd_OB_tRNA"/>
</dbReference>
<feature type="domain" description="Polymerase/histidinol phosphatase N-terminal" evidence="18">
    <location>
        <begin position="332"/>
        <end position="399"/>
    </location>
</feature>
<dbReference type="InterPro" id="IPR038454">
    <property type="entry name" value="DnaA_N_sf"/>
</dbReference>
<dbReference type="GO" id="GO:0005737">
    <property type="term" value="C:cytoplasm"/>
    <property type="evidence" value="ECO:0007669"/>
    <property type="project" value="UniProtKB-SubCell"/>
</dbReference>
<evidence type="ECO:0000256" key="14">
    <source>
        <dbReference type="ARBA" id="ARBA00070925"/>
    </source>
</evidence>
<dbReference type="NCBIfam" id="TIGR00573">
    <property type="entry name" value="dnaq"/>
    <property type="match status" value="1"/>
</dbReference>
<dbReference type="FunFam" id="3.30.420.10:FF:000045">
    <property type="entry name" value="3'-5' exonuclease DinG"/>
    <property type="match status" value="1"/>
</dbReference>
<evidence type="ECO:0000256" key="13">
    <source>
        <dbReference type="ARBA" id="ARBA00049244"/>
    </source>
</evidence>
<keyword evidence="6 15" id="KW-0548">Nucleotidyltransferase</keyword>
<evidence type="ECO:0000256" key="16">
    <source>
        <dbReference type="SAM" id="MobiDB-lite"/>
    </source>
</evidence>
<keyword evidence="4 15" id="KW-0963">Cytoplasm</keyword>
<dbReference type="SMART" id="SM00479">
    <property type="entry name" value="EXOIII"/>
    <property type="match status" value="1"/>
</dbReference>
<comment type="catalytic activity">
    <reaction evidence="13 15">
        <text>DNA(n) + a 2'-deoxyribonucleoside 5'-triphosphate = DNA(n+1) + diphosphate</text>
        <dbReference type="Rhea" id="RHEA:22508"/>
        <dbReference type="Rhea" id="RHEA-COMP:17339"/>
        <dbReference type="Rhea" id="RHEA-COMP:17340"/>
        <dbReference type="ChEBI" id="CHEBI:33019"/>
        <dbReference type="ChEBI" id="CHEBI:61560"/>
        <dbReference type="ChEBI" id="CHEBI:173112"/>
        <dbReference type="EC" id="2.7.7.7"/>
    </reaction>
</comment>
<dbReference type="RefSeq" id="WP_118901277.1">
    <property type="nucleotide sequence ID" value="NZ_QOCR01000004.1"/>
</dbReference>
<reference evidence="19 20" key="1">
    <citation type="submission" date="2018-07" db="EMBL/GenBank/DDBJ databases">
        <title>Genome sequences of six Lactobacillus spp. isolated from bumble bee guts.</title>
        <authorList>
            <person name="Motta E.V.S."/>
            <person name="Moran N.A."/>
        </authorList>
    </citation>
    <scope>NUCLEOTIDE SEQUENCE [LARGE SCALE GENOMIC DNA]</scope>
    <source>
        <strain evidence="19 20">BI-1.1</strain>
    </source>
</reference>
<dbReference type="PANTHER" id="PTHR32294:SF5">
    <property type="entry name" value="DNA POLYMERASE III POLC-TYPE"/>
    <property type="match status" value="1"/>
</dbReference>
<evidence type="ECO:0000256" key="2">
    <source>
        <dbReference type="ARBA" id="ARBA00004496"/>
    </source>
</evidence>
<dbReference type="InterPro" id="IPR012340">
    <property type="entry name" value="NA-bd_OB-fold"/>
</dbReference>
<feature type="compositionally biased region" description="Low complexity" evidence="16">
    <location>
        <begin position="184"/>
        <end position="199"/>
    </location>
</feature>
<dbReference type="InterPro" id="IPR016195">
    <property type="entry name" value="Pol/histidinol_Pase-like"/>
</dbReference>
<organism evidence="19 20">
    <name type="scientific">Bombilactobacillus bombi</name>
    <dbReference type="NCBI Taxonomy" id="1303590"/>
    <lineage>
        <taxon>Bacteria</taxon>
        <taxon>Bacillati</taxon>
        <taxon>Bacillota</taxon>
        <taxon>Bacilli</taxon>
        <taxon>Lactobacillales</taxon>
        <taxon>Lactobacillaceae</taxon>
        <taxon>Bombilactobacillus</taxon>
    </lineage>
</organism>
<dbReference type="Pfam" id="PF11490">
    <property type="entry name" value="DNA_pol3_a_NII"/>
    <property type="match status" value="1"/>
</dbReference>
<feature type="region of interest" description="Disordered" evidence="16">
    <location>
        <begin position="182"/>
        <end position="208"/>
    </location>
</feature>
<evidence type="ECO:0000256" key="10">
    <source>
        <dbReference type="ARBA" id="ARBA00022839"/>
    </source>
</evidence>
<dbReference type="PANTHER" id="PTHR32294">
    <property type="entry name" value="DNA POLYMERASE III SUBUNIT ALPHA"/>
    <property type="match status" value="1"/>
</dbReference>
<dbReference type="InterPro" id="IPR011708">
    <property type="entry name" value="DNA_pol3_alpha_NTPase_dom"/>
</dbReference>
<evidence type="ECO:0000259" key="18">
    <source>
        <dbReference type="SMART" id="SM00481"/>
    </source>
</evidence>
<proteinExistence type="inferred from homology"/>
<evidence type="ECO:0000256" key="8">
    <source>
        <dbReference type="ARBA" id="ARBA00022722"/>
    </source>
</evidence>
<evidence type="ECO:0000256" key="4">
    <source>
        <dbReference type="ARBA" id="ARBA00022490"/>
    </source>
</evidence>
<dbReference type="GO" id="GO:0003677">
    <property type="term" value="F:DNA binding"/>
    <property type="evidence" value="ECO:0007669"/>
    <property type="project" value="UniProtKB-UniRule"/>
</dbReference>
<dbReference type="InterPro" id="IPR036397">
    <property type="entry name" value="RNaseH_sf"/>
</dbReference>
<dbReference type="InterPro" id="IPR013520">
    <property type="entry name" value="Ribonucl_H"/>
</dbReference>
<dbReference type="Pfam" id="PF01336">
    <property type="entry name" value="tRNA_anti-codon"/>
    <property type="match status" value="1"/>
</dbReference>
<comment type="function">
    <text evidence="12">DNA polymerase III is a complex, multichain enzyme responsible for most of the replicative synthesis in bacteria. This DNA polymerase also exhibits 3' to 5' exonuclease activity. The alpha chain is the DNA polymerase.</text>
</comment>
<dbReference type="Pfam" id="PF14579">
    <property type="entry name" value="HHH_6"/>
    <property type="match status" value="1"/>
</dbReference>
<keyword evidence="9 15" id="KW-0378">Hydrolase</keyword>
<accession>A0A3R6XUE8</accession>
<evidence type="ECO:0000256" key="15">
    <source>
        <dbReference type="HAMAP-Rule" id="MF_00356"/>
    </source>
</evidence>
<dbReference type="InterPro" id="IPR004805">
    <property type="entry name" value="DnaE2/DnaE/PolC"/>
</dbReference>
<dbReference type="CDD" id="cd06127">
    <property type="entry name" value="DEDDh"/>
    <property type="match status" value="1"/>
</dbReference>
<evidence type="ECO:0000313" key="20">
    <source>
        <dbReference type="Proteomes" id="UP000284109"/>
    </source>
</evidence>
<keyword evidence="7 15" id="KW-0235">DNA replication</keyword>
<dbReference type="GO" id="GO:0006261">
    <property type="term" value="P:DNA-templated DNA replication"/>
    <property type="evidence" value="ECO:0007669"/>
    <property type="project" value="UniProtKB-UniRule"/>
</dbReference>
<keyword evidence="20" id="KW-1185">Reference proteome</keyword>
<dbReference type="GO" id="GO:0003887">
    <property type="term" value="F:DNA-directed DNA polymerase activity"/>
    <property type="evidence" value="ECO:0007669"/>
    <property type="project" value="UniProtKB-UniRule"/>
</dbReference>
<keyword evidence="11 15" id="KW-0239">DNA-directed DNA polymerase</keyword>
<dbReference type="SUPFAM" id="SSF50249">
    <property type="entry name" value="Nucleic acid-binding proteins"/>
    <property type="match status" value="1"/>
</dbReference>
<dbReference type="EC" id="2.7.7.7" evidence="3 15"/>
<dbReference type="InterPro" id="IPR003141">
    <property type="entry name" value="Pol/His_phosphatase_N"/>
</dbReference>
<dbReference type="Pfam" id="PF17657">
    <property type="entry name" value="DNA_pol3_finger"/>
    <property type="match status" value="1"/>
</dbReference>
<dbReference type="NCBIfam" id="NF001688">
    <property type="entry name" value="PRK00448.1"/>
    <property type="match status" value="1"/>
</dbReference>
<dbReference type="EMBL" id="QOCR01000004">
    <property type="protein sequence ID" value="RHW49677.1"/>
    <property type="molecule type" value="Genomic_DNA"/>
</dbReference>
<dbReference type="Gene3D" id="1.10.150.700">
    <property type="entry name" value="PolC, middle finger domain"/>
    <property type="match status" value="1"/>
</dbReference>
<feature type="domain" description="Exonuclease" evidence="17">
    <location>
        <begin position="417"/>
        <end position="583"/>
    </location>
</feature>
<dbReference type="Gene3D" id="3.20.20.140">
    <property type="entry name" value="Metal-dependent hydrolases"/>
    <property type="match status" value="1"/>
</dbReference>
<dbReference type="Gene3D" id="3.30.1900.20">
    <property type="match status" value="2"/>
</dbReference>
<evidence type="ECO:0000256" key="11">
    <source>
        <dbReference type="ARBA" id="ARBA00022932"/>
    </source>
</evidence>
<dbReference type="NCBIfam" id="TIGR01405">
    <property type="entry name" value="polC_Gram_pos"/>
    <property type="match status" value="1"/>
</dbReference>
<dbReference type="Pfam" id="PF00929">
    <property type="entry name" value="RNase_T"/>
    <property type="match status" value="1"/>
</dbReference>
<dbReference type="Pfam" id="PF14480">
    <property type="entry name" value="DNA_pol3_a_NI"/>
    <property type="match status" value="1"/>
</dbReference>
<comment type="subcellular location">
    <subcellularLocation>
        <location evidence="2 15">Cytoplasm</location>
    </subcellularLocation>
</comment>
<evidence type="ECO:0000313" key="19">
    <source>
        <dbReference type="EMBL" id="RHW49677.1"/>
    </source>
</evidence>
<dbReference type="Gene3D" id="3.30.420.10">
    <property type="entry name" value="Ribonuclease H-like superfamily/Ribonuclease H"/>
    <property type="match status" value="1"/>
</dbReference>
<dbReference type="InterPro" id="IPR006054">
    <property type="entry name" value="DnaQ"/>
</dbReference>
<dbReference type="SUPFAM" id="SSF89550">
    <property type="entry name" value="PHP domain-like"/>
    <property type="match status" value="1"/>
</dbReference>
<evidence type="ECO:0000256" key="7">
    <source>
        <dbReference type="ARBA" id="ARBA00022705"/>
    </source>
</evidence>
<dbReference type="Pfam" id="PF07733">
    <property type="entry name" value="DNA_pol3_alpha"/>
    <property type="match status" value="1"/>
</dbReference>
<comment type="function">
    <text evidence="1 15">Required for replicative DNA synthesis. This DNA polymerase also exhibits 3' to 5' exonuclease activity.</text>
</comment>
<sequence length="1436" mass="161434">MTDSKQQVLFQTLLTQLDLPEKIGTTALFKTAKIQKVQVHTESQRWTFIFEFEKIVPIADLQVFSNQLKHSFDNIQDVDFRIITTNSHFDQQLLTAYWPYIIEQTNPNYSVMKELAQQQGPKLIDNNVVLSVDNDVLRDYLTQKYLNDIEKSYRDLGFAPFRIKVVVDASNTQARVNELRQKQEQQQQQMAATVAQKKASQPTADSTGSATKVLGKVIDNSISTIPMEEITDEQQSVVVQGYVFKAEIRQLKTGRQLLILEATDYTSSFVIKKFSKQNDAHDIFAEFHEGVWLKVRGSVQEDNYSHELTINAYDINIIKKIGRQDTAADKRIELHVHTNMSQMDAVSSTKDIVKQAAEWGQPAIAITDHSTAQAFPDAHSAGEKYGIKIIYGVEVNLVDEGEPIAYNLRDQELSAAEYVIFDVETTGLSAVYDSIIELAATKMKDGKVVGEFDEFIDPGHPLSATTINLTSITDEMVKGSNSEAQALEKFQKFVGDDILVGHNVTFDIGFLNAALHRNGQPSVNVPVIDTLEMSRTLHSEYRNHKLDSLAKRYSIQLEHHHRANSDALTTGYLMYKLLEEMQNRFQTTNVQQLNEHIGGQEAYKQARPYHATLLATTQAGLKNLFKIVSISMTEYYYRTPRVPRNILNKYRKGIVVGSACSSGEVFTAMMQKGYDEAYQKAQYYDYLEIMPPDIYQPLLDSNMVADEKSLQEILGNIVKLGEDLDKPVVASGDVHYLEAKDTVYRDIIVKAVKSNPLARQKLPLANFKTTPEMLAAFSWLGEQQAQKVVVDNTHTVADWVDDDITPVKDRLYTPKMPGAEQEIQDLTYNKAQELYGNPLPEIVQARLDKELKSIIGNGFAVIYLIAQRLVHKSNKDGYLVGSRGSVGSSLVATMTGITEVNPLPPHYRCPDCHYTEFFTKGEIGSGYDLPDKSCPQCGASLKKDGQDIPFETFLGFKGDKVPDIDLNFSGDYQPVAHNYTKVLFGEDHVFRAGTIGTVADRTAYGYVSNYEELTDQKFRGAEKDRLAAGSTGVKRTTGQHPAGIIVVPDDMDIYDFTPIQYPADDQTAAWKTTHFDFHSIHDNILKLDILGHDDPTMIRMLQDLSGIDPQTIPTDDPGVMKLFSGTESLGVTPEEIGSKMGTLGIPEFGTRFVRGMLEETHPTTFAELLQISGLSHGTDVWLGNAEEYIQQGIVTLKDVIGCRDNIMMDLIHWGMEPQMAFQIMEHVRKGRGIPDEWQDEMRANKNVPDWYIDSCLKIKYMFPKAHATAYIIMALRIAYFKVHFPIIYYCAYFSVRCDMFDLQAMAQGKNAVEAAMKVINEQGMDASTKDKNLLTVLEVSNECLARGIKIKMVDIEKSDATNFKIIDEHTLLAPFIAVPSLGLNVAKQIVAAREEQPFLSKEDLSKRGKVSKTIIDYLTQNKVIDQLPDENQLSLF</sequence>
<keyword evidence="8 15" id="KW-0540">Nuclease</keyword>
<dbReference type="CDD" id="cd04484">
    <property type="entry name" value="polC_OBF"/>
    <property type="match status" value="1"/>
</dbReference>
<dbReference type="InterPro" id="IPR012337">
    <property type="entry name" value="RNaseH-like_sf"/>
</dbReference>
<name>A0A3R6XUE8_9LACO</name>
<dbReference type="InterPro" id="IPR044923">
    <property type="entry name" value="PolC_middle_finger_sf"/>
</dbReference>
<dbReference type="Gene3D" id="3.30.300.180">
    <property type="match status" value="1"/>
</dbReference>
<evidence type="ECO:0000256" key="3">
    <source>
        <dbReference type="ARBA" id="ARBA00012417"/>
    </source>
</evidence>
<dbReference type="InterPro" id="IPR006308">
    <property type="entry name" value="Pol_III_a_PolC-type_gram_pos"/>
</dbReference>
<evidence type="ECO:0000256" key="6">
    <source>
        <dbReference type="ARBA" id="ARBA00022695"/>
    </source>
</evidence>
<dbReference type="InterPro" id="IPR004013">
    <property type="entry name" value="PHP_dom"/>
</dbReference>
<dbReference type="InterPro" id="IPR024754">
    <property type="entry name" value="DNA_PolC-like_N_II"/>
</dbReference>
<dbReference type="Gene3D" id="2.40.50.140">
    <property type="entry name" value="Nucleic acid-binding proteins"/>
    <property type="match status" value="1"/>
</dbReference>
<dbReference type="OrthoDB" id="9804290at2"/>
<dbReference type="SMART" id="SM00481">
    <property type="entry name" value="POLIIIAc"/>
    <property type="match status" value="1"/>
</dbReference>
<evidence type="ECO:0000256" key="1">
    <source>
        <dbReference type="ARBA" id="ARBA00003452"/>
    </source>
</evidence>
<dbReference type="Proteomes" id="UP000284109">
    <property type="component" value="Unassembled WGS sequence"/>
</dbReference>
<dbReference type="Pfam" id="PF02811">
    <property type="entry name" value="PHP"/>
    <property type="match status" value="1"/>
</dbReference>
<comment type="caution">
    <text evidence="19">The sequence shown here is derived from an EMBL/GenBank/DDBJ whole genome shotgun (WGS) entry which is preliminary data.</text>
</comment>
<dbReference type="InterPro" id="IPR040982">
    <property type="entry name" value="DNA_pol3_finger"/>
</dbReference>
<keyword evidence="10 15" id="KW-0269">Exonuclease</keyword>
<gene>
    <name evidence="15 19" type="primary">polC</name>
    <name evidence="19" type="ORF">DS831_05800</name>
</gene>
<dbReference type="HAMAP" id="MF_00356">
    <property type="entry name" value="DNApol_PolC"/>
    <property type="match status" value="1"/>
</dbReference>
<dbReference type="GO" id="GO:0008408">
    <property type="term" value="F:3'-5' exonuclease activity"/>
    <property type="evidence" value="ECO:0007669"/>
    <property type="project" value="UniProtKB-UniRule"/>
</dbReference>
<evidence type="ECO:0000259" key="17">
    <source>
        <dbReference type="SMART" id="SM00479"/>
    </source>
</evidence>